<dbReference type="InterPro" id="IPR029058">
    <property type="entry name" value="AB_hydrolase_fold"/>
</dbReference>
<dbReference type="PANTHER" id="PTHR48098">
    <property type="entry name" value="ENTEROCHELIN ESTERASE-RELATED"/>
    <property type="match status" value="1"/>
</dbReference>
<gene>
    <name evidence="1" type="ORF">ENJ89_05470</name>
</gene>
<dbReference type="SUPFAM" id="SSF53474">
    <property type="entry name" value="alpha/beta-Hydrolases"/>
    <property type="match status" value="1"/>
</dbReference>
<name>A0A7V5PP17_CALAY</name>
<dbReference type="AlphaFoldDB" id="A0A7V5PP17"/>
<dbReference type="InterPro" id="IPR014756">
    <property type="entry name" value="Ig_E-set"/>
</dbReference>
<dbReference type="Proteomes" id="UP000886124">
    <property type="component" value="Unassembled WGS sequence"/>
</dbReference>
<dbReference type="PANTHER" id="PTHR48098:SF3">
    <property type="entry name" value="IRON(III) ENTEROBACTIN ESTERASE"/>
    <property type="match status" value="1"/>
</dbReference>
<dbReference type="Gene3D" id="2.60.40.10">
    <property type="entry name" value="Immunoglobulins"/>
    <property type="match status" value="1"/>
</dbReference>
<sequence>MNAFVNKTWPVVPRLFLALAMFILLNRCAEVDPFAQMLQSLAGKSAKEQREELAQFIKKQQWPLIYESSAYFVVKDDSSSVPFLTGDMAQWKPDSLKMHRIGQTDYWYRREEFPLAARIEYKFVIRGKYLLDKLNPRKAAGGFGYNSVFWMPEYVFPEEALLVPGNPAGRLDTLSFKSRLLKNKRQVFVYRHPGAQGHSPLLIFQDGGDYLRFARAQVILDNLIAKGEIPAVNALFVNPVNRRVEYWFNDDYLKMLFNELLPEVQKRFALSARAPLIMGGASLGGVISLHALKDYHNRLQGVFSQSGALWIEQGQILRELKELATIDPALYLDYGLFEQQESIHREAGAILTEKKAKFKLHEWPEGHNWGNWRGHLSRALIFLLKEQGND</sequence>
<dbReference type="Pfam" id="PF00756">
    <property type="entry name" value="Esterase"/>
    <property type="match status" value="1"/>
</dbReference>
<comment type="caution">
    <text evidence="1">The sequence shown here is derived from an EMBL/GenBank/DDBJ whole genome shotgun (WGS) entry which is preliminary data.</text>
</comment>
<dbReference type="Gene3D" id="3.40.50.1820">
    <property type="entry name" value="alpha/beta hydrolase"/>
    <property type="match status" value="1"/>
</dbReference>
<organism evidence="1">
    <name type="scientific">Caldithrix abyssi</name>
    <dbReference type="NCBI Taxonomy" id="187145"/>
    <lineage>
        <taxon>Bacteria</taxon>
        <taxon>Pseudomonadati</taxon>
        <taxon>Calditrichota</taxon>
        <taxon>Calditrichia</taxon>
        <taxon>Calditrichales</taxon>
        <taxon>Calditrichaceae</taxon>
        <taxon>Caldithrix</taxon>
    </lineage>
</organism>
<proteinExistence type="predicted"/>
<evidence type="ECO:0000313" key="1">
    <source>
        <dbReference type="EMBL" id="HHJ52623.1"/>
    </source>
</evidence>
<reference evidence="1" key="1">
    <citation type="journal article" date="2020" name="mSystems">
        <title>Genome- and Community-Level Interaction Insights into Carbon Utilization and Element Cycling Functions of Hydrothermarchaeota in Hydrothermal Sediment.</title>
        <authorList>
            <person name="Zhou Z."/>
            <person name="Liu Y."/>
            <person name="Xu W."/>
            <person name="Pan J."/>
            <person name="Luo Z.H."/>
            <person name="Li M."/>
        </authorList>
    </citation>
    <scope>NUCLEOTIDE SEQUENCE [LARGE SCALE GENOMIC DNA]</scope>
    <source>
        <strain evidence="1">HyVt-527</strain>
    </source>
</reference>
<accession>A0A7V5PP17</accession>
<dbReference type="InterPro" id="IPR050583">
    <property type="entry name" value="Mycobacterial_A85_antigen"/>
</dbReference>
<evidence type="ECO:0008006" key="2">
    <source>
        <dbReference type="Google" id="ProtNLM"/>
    </source>
</evidence>
<protein>
    <recommendedName>
        <fullName evidence="2">Esterase family protein</fullName>
    </recommendedName>
</protein>
<dbReference type="SUPFAM" id="SSF81296">
    <property type="entry name" value="E set domains"/>
    <property type="match status" value="1"/>
</dbReference>
<dbReference type="InterPro" id="IPR000801">
    <property type="entry name" value="Esterase-like"/>
</dbReference>
<dbReference type="InterPro" id="IPR013783">
    <property type="entry name" value="Ig-like_fold"/>
</dbReference>
<dbReference type="EMBL" id="DROD01000376">
    <property type="protein sequence ID" value="HHJ52623.1"/>
    <property type="molecule type" value="Genomic_DNA"/>
</dbReference>